<comment type="caution">
    <text evidence="1">The sequence shown here is derived from an EMBL/GenBank/DDBJ whole genome shotgun (WGS) entry which is preliminary data.</text>
</comment>
<evidence type="ECO:0000313" key="1">
    <source>
        <dbReference type="EMBL" id="MCT4796587.1"/>
    </source>
</evidence>
<organism evidence="1 2">
    <name type="scientific">Exiguobacterium alkaliphilum</name>
    <dbReference type="NCBI Taxonomy" id="1428684"/>
    <lineage>
        <taxon>Bacteria</taxon>
        <taxon>Bacillati</taxon>
        <taxon>Bacillota</taxon>
        <taxon>Bacilli</taxon>
        <taxon>Bacillales</taxon>
        <taxon>Bacillales Family XII. Incertae Sedis</taxon>
        <taxon>Exiguobacterium</taxon>
    </lineage>
</organism>
<gene>
    <name evidence="1" type="ORF">NQG31_13635</name>
</gene>
<name>A0ABT2L0A8_9BACL</name>
<dbReference type="RefSeq" id="WP_156028781.1">
    <property type="nucleotide sequence ID" value="NZ_JANIEK010000081.1"/>
</dbReference>
<keyword evidence="2" id="KW-1185">Reference proteome</keyword>
<protein>
    <submittedName>
        <fullName evidence="1">Uncharacterized protein</fullName>
    </submittedName>
</protein>
<reference evidence="1 2" key="1">
    <citation type="submission" date="2022-07" db="EMBL/GenBank/DDBJ databases">
        <title>Genomic and pangenome structural analysis of the polyextremophile Exiguobacterium.</title>
        <authorList>
            <person name="Shen L."/>
        </authorList>
    </citation>
    <scope>NUCLEOTIDE SEQUENCE [LARGE SCALE GENOMIC DNA]</scope>
    <source>
        <strain evidence="1 2">12_1</strain>
    </source>
</reference>
<dbReference type="Proteomes" id="UP001206821">
    <property type="component" value="Unassembled WGS sequence"/>
</dbReference>
<sequence length="73" mass="8193">MEASPAIEVEMEGLPDYVVTINNPAESTMELMVNIWEDEAGTMQFTRGLAGEDVFEMNPTDAEEVRDLLQLEE</sequence>
<evidence type="ECO:0000313" key="2">
    <source>
        <dbReference type="Proteomes" id="UP001206821"/>
    </source>
</evidence>
<dbReference type="EMBL" id="JANIEK010000081">
    <property type="protein sequence ID" value="MCT4796587.1"/>
    <property type="molecule type" value="Genomic_DNA"/>
</dbReference>
<proteinExistence type="predicted"/>
<accession>A0ABT2L0A8</accession>